<dbReference type="STRING" id="763406.A0A1E3NMK5"/>
<sequence>MHHGSVMSEDEMSDLDRNHDLTFEEYLNSRGWQSIRKSSLNDREADTSADTSGSFHGDNLRYNLFPDSTDQLDSFDGEVDRLSDLSFRTSNTRGEDRNDLLYEQHQHEYQQAREQQQRPVFRQERNGGGSDQYYSSSDEDDDVVRLTDSITNEFEVSAAYYNDSLHLDLTGDRPIRESQFIYSKTDGNNKGFYRKVTECTKVSHLDHTNGIPLNPKDSLENYNRAEHLGLNNTTVDRVLQSSDPMFAMSNQPKAKFHPSTVLDVQGLGQTKLELQPQFRSPSVYFKSNLSATYCKNGYQVLVVAIGCNLHFYNMSGISTHDSETSSSSSFISKTDFPFIGNLNLEFRNETNTQVENSVNPLERYSINYLTIKTFRDPANNTKYDVLAVCNDFSQVIVLDMKEIMNHFFSSDYKAATETETFNWLFFNDDSMVFECVCANKKNSFFRSTLKAFDKPLYVNASAWCVDICDAMVAVSDNLRRITVFQQSSIREKRMKYQSSVLSHNIPYLNIVRNGVENYLICCGTYGSHQCILSLTSNKVGEYSLHVLDVVEADGPVWTCNFVKESDFMDVSSLKELTGDLVTDLDGQKLDKIITQSSILDTGRDFAGLYSSHIGLNAYLTHLNIPSITSRHSQKKSKSKTMAVNEINQLERVRKLYSEWYKARRMPTDSGLRREKSKLAAAKLHETNHLFNYFIVTTTTQSVGLFLMRELINLGTCKQVFPIIESPYIVERPNTNEDTDNDINASGRTDVAAILSLNEYVSFSSGANRRNPILPPRYQFLNRIYLSFPVLSLNAIVIATQAGQVAVFRLTKFNGLHSMRLESVLIDAEMYAMAQDGRLRSIIGLTGSVCGYDNTGESEWMIVVVYSDMLTLSYKLHKNKRAGDEGRLSVLSIV</sequence>
<dbReference type="Proteomes" id="UP000094455">
    <property type="component" value="Unassembled WGS sequence"/>
</dbReference>
<evidence type="ECO:0000313" key="2">
    <source>
        <dbReference type="EMBL" id="ODQ46848.1"/>
    </source>
</evidence>
<keyword evidence="3" id="KW-1185">Reference proteome</keyword>
<organism evidence="2 3">
    <name type="scientific">Pichia membranifaciens NRRL Y-2026</name>
    <dbReference type="NCBI Taxonomy" id="763406"/>
    <lineage>
        <taxon>Eukaryota</taxon>
        <taxon>Fungi</taxon>
        <taxon>Dikarya</taxon>
        <taxon>Ascomycota</taxon>
        <taxon>Saccharomycotina</taxon>
        <taxon>Pichiomycetes</taxon>
        <taxon>Pichiales</taxon>
        <taxon>Pichiaceae</taxon>
        <taxon>Pichia</taxon>
    </lineage>
</organism>
<dbReference type="EMBL" id="KV454003">
    <property type="protein sequence ID" value="ODQ46848.1"/>
    <property type="molecule type" value="Genomic_DNA"/>
</dbReference>
<proteinExistence type="predicted"/>
<dbReference type="AlphaFoldDB" id="A0A1E3NMK5"/>
<dbReference type="InterPro" id="IPR014839">
    <property type="entry name" value="Crt10"/>
</dbReference>
<dbReference type="GeneID" id="30176535"/>
<dbReference type="Pfam" id="PF08728">
    <property type="entry name" value="CRT10"/>
    <property type="match status" value="3"/>
</dbReference>
<gene>
    <name evidence="2" type="ORF">PICMEDRAFT_11812</name>
</gene>
<name>A0A1E3NMK5_9ASCO</name>
<dbReference type="RefSeq" id="XP_019017961.1">
    <property type="nucleotide sequence ID" value="XM_019159848.1"/>
</dbReference>
<feature type="region of interest" description="Disordered" evidence="1">
    <location>
        <begin position="108"/>
        <end position="141"/>
    </location>
</feature>
<evidence type="ECO:0000256" key="1">
    <source>
        <dbReference type="SAM" id="MobiDB-lite"/>
    </source>
</evidence>
<evidence type="ECO:0000313" key="3">
    <source>
        <dbReference type="Proteomes" id="UP000094455"/>
    </source>
</evidence>
<protein>
    <submittedName>
        <fullName evidence="2">Uncharacterized protein</fullName>
    </submittedName>
</protein>
<accession>A0A1E3NMK5</accession>
<feature type="region of interest" description="Disordered" evidence="1">
    <location>
        <begin position="39"/>
        <end position="59"/>
    </location>
</feature>
<reference evidence="2 3" key="1">
    <citation type="journal article" date="2016" name="Proc. Natl. Acad. Sci. U.S.A.">
        <title>Comparative genomics of biotechnologically important yeasts.</title>
        <authorList>
            <person name="Riley R."/>
            <person name="Haridas S."/>
            <person name="Wolfe K.H."/>
            <person name="Lopes M.R."/>
            <person name="Hittinger C.T."/>
            <person name="Goeker M."/>
            <person name="Salamov A.A."/>
            <person name="Wisecaver J.H."/>
            <person name="Long T.M."/>
            <person name="Calvey C.H."/>
            <person name="Aerts A.L."/>
            <person name="Barry K.W."/>
            <person name="Choi C."/>
            <person name="Clum A."/>
            <person name="Coughlan A.Y."/>
            <person name="Deshpande S."/>
            <person name="Douglass A.P."/>
            <person name="Hanson S.J."/>
            <person name="Klenk H.-P."/>
            <person name="LaButti K.M."/>
            <person name="Lapidus A."/>
            <person name="Lindquist E.A."/>
            <person name="Lipzen A.M."/>
            <person name="Meier-Kolthoff J.P."/>
            <person name="Ohm R.A."/>
            <person name="Otillar R.P."/>
            <person name="Pangilinan J.L."/>
            <person name="Peng Y."/>
            <person name="Rokas A."/>
            <person name="Rosa C.A."/>
            <person name="Scheuner C."/>
            <person name="Sibirny A.A."/>
            <person name="Slot J.C."/>
            <person name="Stielow J.B."/>
            <person name="Sun H."/>
            <person name="Kurtzman C.P."/>
            <person name="Blackwell M."/>
            <person name="Grigoriev I.V."/>
            <person name="Jeffries T.W."/>
        </authorList>
    </citation>
    <scope>NUCLEOTIDE SEQUENCE [LARGE SCALE GENOMIC DNA]</scope>
    <source>
        <strain evidence="2 3">NRRL Y-2026</strain>
    </source>
</reference>
<dbReference type="OrthoDB" id="4068815at2759"/>